<sequence length="333" mass="37803">MVLVKLGSVEQKRKMMEAKEKLRGRRERIEDDLTEEERKAKWRIEREAEVERREGKNVQVGYMKMWVNGRMKRWDEVILQQTSAAEEPRPATERVKEDTDPRTANAGETRPGPTIVEDRRVILQVRISEHSKDPRKPRMEVRDRDGSREILNQPNRLESTGPQKPAPGKPDPDEKTSEQTELQVLREQTTKAGLPEPRGGAREDQEEANELVVIDLATEDDHNDAGTLREEPVRIKREPEHDDGKPNGRWTSVSTVGPSEAREVGKCVAEAEVSRPPPHTDQVGPTMEGVMADPTMPDPPSAERPRGVSEAEKMEMEVSATLLAEAGWEEWRV</sequence>
<feature type="compositionally biased region" description="Polar residues" evidence="2">
    <location>
        <begin position="179"/>
        <end position="191"/>
    </location>
</feature>
<evidence type="ECO:0000313" key="4">
    <source>
        <dbReference type="Proteomes" id="UP000008237"/>
    </source>
</evidence>
<organism evidence="4">
    <name type="scientific">Harpegnathos saltator</name>
    <name type="common">Jerdon's jumping ant</name>
    <dbReference type="NCBI Taxonomy" id="610380"/>
    <lineage>
        <taxon>Eukaryota</taxon>
        <taxon>Metazoa</taxon>
        <taxon>Ecdysozoa</taxon>
        <taxon>Arthropoda</taxon>
        <taxon>Hexapoda</taxon>
        <taxon>Insecta</taxon>
        <taxon>Pterygota</taxon>
        <taxon>Neoptera</taxon>
        <taxon>Endopterygota</taxon>
        <taxon>Hymenoptera</taxon>
        <taxon>Apocrita</taxon>
        <taxon>Aculeata</taxon>
        <taxon>Formicoidea</taxon>
        <taxon>Formicidae</taxon>
        <taxon>Ponerinae</taxon>
        <taxon>Ponerini</taxon>
        <taxon>Harpegnathos</taxon>
    </lineage>
</organism>
<feature type="coiled-coil region" evidence="1">
    <location>
        <begin position="12"/>
        <end position="39"/>
    </location>
</feature>
<feature type="compositionally biased region" description="Basic and acidic residues" evidence="2">
    <location>
        <begin position="86"/>
        <end position="101"/>
    </location>
</feature>
<dbReference type="Proteomes" id="UP000008237">
    <property type="component" value="Unassembled WGS sequence"/>
</dbReference>
<dbReference type="AlphaFoldDB" id="E2C317"/>
<accession>E2C317</accession>
<feature type="compositionally biased region" description="Basic and acidic residues" evidence="2">
    <location>
        <begin position="301"/>
        <end position="314"/>
    </location>
</feature>
<name>E2C317_HARSA</name>
<reference evidence="3 4" key="1">
    <citation type="journal article" date="2010" name="Science">
        <title>Genomic comparison of the ants Camponotus floridanus and Harpegnathos saltator.</title>
        <authorList>
            <person name="Bonasio R."/>
            <person name="Zhang G."/>
            <person name="Ye C."/>
            <person name="Mutti N.S."/>
            <person name="Fang X."/>
            <person name="Qin N."/>
            <person name="Donahue G."/>
            <person name="Yang P."/>
            <person name="Li Q."/>
            <person name="Li C."/>
            <person name="Zhang P."/>
            <person name="Huang Z."/>
            <person name="Berger S.L."/>
            <person name="Reinberg D."/>
            <person name="Wang J."/>
            <person name="Liebig J."/>
        </authorList>
    </citation>
    <scope>NUCLEOTIDE SEQUENCE [LARGE SCALE GENOMIC DNA]</scope>
    <source>
        <strain evidence="3 4">R22 G/1</strain>
    </source>
</reference>
<dbReference type="InParanoid" id="E2C317"/>
<keyword evidence="4" id="KW-1185">Reference proteome</keyword>
<keyword evidence="1" id="KW-0175">Coiled coil</keyword>
<evidence type="ECO:0000256" key="1">
    <source>
        <dbReference type="SAM" id="Coils"/>
    </source>
</evidence>
<feature type="compositionally biased region" description="Basic and acidic residues" evidence="2">
    <location>
        <begin position="219"/>
        <end position="246"/>
    </location>
</feature>
<evidence type="ECO:0000313" key="3">
    <source>
        <dbReference type="EMBL" id="EFN77663.1"/>
    </source>
</evidence>
<feature type="compositionally biased region" description="Basic and acidic residues" evidence="2">
    <location>
        <begin position="116"/>
        <end position="148"/>
    </location>
</feature>
<feature type="region of interest" description="Disordered" evidence="2">
    <location>
        <begin position="81"/>
        <end position="314"/>
    </location>
</feature>
<dbReference type="EMBL" id="GL452259">
    <property type="protein sequence ID" value="EFN77663.1"/>
    <property type="molecule type" value="Genomic_DNA"/>
</dbReference>
<protein>
    <submittedName>
        <fullName evidence="3">Uncharacterized protein</fullName>
    </submittedName>
</protein>
<gene>
    <name evidence="3" type="ORF">EAI_17355</name>
</gene>
<feature type="compositionally biased region" description="Polar residues" evidence="2">
    <location>
        <begin position="150"/>
        <end position="162"/>
    </location>
</feature>
<proteinExistence type="predicted"/>
<evidence type="ECO:0000256" key="2">
    <source>
        <dbReference type="SAM" id="MobiDB-lite"/>
    </source>
</evidence>